<comment type="function">
    <text evidence="4">Catalyzes the complicated ring closure reaction between the two acyclic compounds 1-deoxy-D-xylulose-5-phosphate (DXP) and 3-amino-2-oxopropyl phosphate (1-amino-acetone-3-phosphate or AAP) to form pyridoxine 5'-phosphate (PNP) and inorganic phosphate.</text>
</comment>
<evidence type="ECO:0000256" key="3">
    <source>
        <dbReference type="ARBA" id="ARBA00023096"/>
    </source>
</evidence>
<dbReference type="GO" id="GO:0033856">
    <property type="term" value="F:pyridoxine 5'-phosphate synthase activity"/>
    <property type="evidence" value="ECO:0007669"/>
    <property type="project" value="UniProtKB-UniRule"/>
</dbReference>
<feature type="binding site" evidence="4">
    <location>
        <position position="21"/>
    </location>
    <ligand>
        <name>3-amino-2-oxopropyl phosphate</name>
        <dbReference type="ChEBI" id="CHEBI:57279"/>
    </ligand>
</feature>
<dbReference type="UniPathway" id="UPA00244">
    <property type="reaction ID" value="UER00313"/>
</dbReference>
<gene>
    <name evidence="4" type="primary">pdxJ</name>
    <name evidence="6" type="ORF">EI77_01427</name>
</gene>
<dbReference type="HAMAP" id="MF_00279">
    <property type="entry name" value="PdxJ"/>
    <property type="match status" value="1"/>
</dbReference>
<comment type="pathway">
    <text evidence="4">Cofactor biosynthesis; pyridoxine 5'-phosphate biosynthesis; pyridoxine 5'-phosphate from D-erythrose 4-phosphate: step 5/5.</text>
</comment>
<dbReference type="CDD" id="cd00003">
    <property type="entry name" value="PNPsynthase"/>
    <property type="match status" value="1"/>
</dbReference>
<name>A0A4R7S3Q4_9BACT</name>
<feature type="binding site" evidence="4">
    <location>
        <position position="201"/>
    </location>
    <ligand>
        <name>3-amino-2-oxopropyl phosphate</name>
        <dbReference type="ChEBI" id="CHEBI:57279"/>
    </ligand>
</feature>
<proteinExistence type="inferred from homology"/>
<evidence type="ECO:0000256" key="2">
    <source>
        <dbReference type="ARBA" id="ARBA00022679"/>
    </source>
</evidence>
<reference evidence="6 7" key="1">
    <citation type="submission" date="2019-03" db="EMBL/GenBank/DDBJ databases">
        <title>Genomic Encyclopedia of Archaeal and Bacterial Type Strains, Phase II (KMG-II): from individual species to whole genera.</title>
        <authorList>
            <person name="Goeker M."/>
        </authorList>
    </citation>
    <scope>NUCLEOTIDE SEQUENCE [LARGE SCALE GENOMIC DNA]</scope>
    <source>
        <strain evidence="6 7">ATCC 25309</strain>
    </source>
</reference>
<comment type="catalytic activity">
    <reaction evidence="4">
        <text>3-amino-2-oxopropyl phosphate + 1-deoxy-D-xylulose 5-phosphate = pyridoxine 5'-phosphate + phosphate + 2 H2O + H(+)</text>
        <dbReference type="Rhea" id="RHEA:15265"/>
        <dbReference type="ChEBI" id="CHEBI:15377"/>
        <dbReference type="ChEBI" id="CHEBI:15378"/>
        <dbReference type="ChEBI" id="CHEBI:43474"/>
        <dbReference type="ChEBI" id="CHEBI:57279"/>
        <dbReference type="ChEBI" id="CHEBI:57792"/>
        <dbReference type="ChEBI" id="CHEBI:58589"/>
        <dbReference type="EC" id="2.6.99.2"/>
    </reaction>
</comment>
<keyword evidence="7" id="KW-1185">Reference proteome</keyword>
<keyword evidence="3 4" id="KW-0664">Pyridoxine biosynthesis</keyword>
<dbReference type="EMBL" id="SOCA01000002">
    <property type="protein sequence ID" value="TDU72961.1"/>
    <property type="molecule type" value="Genomic_DNA"/>
</dbReference>
<comment type="caution">
    <text evidence="6">The sequence shown here is derived from an EMBL/GenBank/DDBJ whole genome shotgun (WGS) entry which is preliminary data.</text>
</comment>
<dbReference type="EC" id="2.6.99.2" evidence="4 5"/>
<comment type="similarity">
    <text evidence="4">Belongs to the PNP synthase family.</text>
</comment>
<feature type="active site" description="Proton donor" evidence="4">
    <location>
        <position position="200"/>
    </location>
</feature>
<dbReference type="OrthoDB" id="9806590at2"/>
<evidence type="ECO:0000256" key="4">
    <source>
        <dbReference type="HAMAP-Rule" id="MF_00279"/>
    </source>
</evidence>
<dbReference type="GO" id="GO:0005829">
    <property type="term" value="C:cytosol"/>
    <property type="evidence" value="ECO:0007669"/>
    <property type="project" value="TreeGrafter"/>
</dbReference>
<keyword evidence="2 4" id="KW-0808">Transferase</keyword>
<feature type="binding site" evidence="4">
    <location>
        <position position="60"/>
    </location>
    <ligand>
        <name>1-deoxy-D-xylulose 5-phosphate</name>
        <dbReference type="ChEBI" id="CHEBI:57792"/>
    </ligand>
</feature>
<feature type="site" description="Transition state stabilizer" evidence="4">
    <location>
        <position position="161"/>
    </location>
</feature>
<dbReference type="NCBIfam" id="NF003625">
    <property type="entry name" value="PRK05265.1-3"/>
    <property type="match status" value="1"/>
</dbReference>
<dbReference type="GO" id="GO:0008615">
    <property type="term" value="P:pyridoxine biosynthetic process"/>
    <property type="evidence" value="ECO:0007669"/>
    <property type="project" value="UniProtKB-UniRule"/>
</dbReference>
<protein>
    <recommendedName>
        <fullName evidence="4 5">Pyridoxine 5'-phosphate synthase</fullName>
        <shortName evidence="4">PNP synthase</shortName>
        <ecNumber evidence="4 5">2.6.99.2</ecNumber>
    </recommendedName>
</protein>
<dbReference type="SUPFAM" id="SSF63892">
    <property type="entry name" value="Pyridoxine 5'-phosphate synthase"/>
    <property type="match status" value="1"/>
</dbReference>
<evidence type="ECO:0000256" key="5">
    <source>
        <dbReference type="NCBIfam" id="TIGR00559"/>
    </source>
</evidence>
<dbReference type="RefSeq" id="WP_133794073.1">
    <property type="nucleotide sequence ID" value="NZ_SOCA01000002.1"/>
</dbReference>
<dbReference type="Gene3D" id="3.20.20.70">
    <property type="entry name" value="Aldolase class I"/>
    <property type="match status" value="1"/>
</dbReference>
<feature type="binding site" evidence="4">
    <location>
        <begin position="12"/>
        <end position="13"/>
    </location>
    <ligand>
        <name>1-deoxy-D-xylulose 5-phosphate</name>
        <dbReference type="ChEBI" id="CHEBI:57792"/>
    </ligand>
</feature>
<comment type="subunit">
    <text evidence="4">Homooctamer; tetramer of dimers.</text>
</comment>
<feature type="active site" description="Proton acceptor" evidence="4">
    <location>
        <position position="53"/>
    </location>
</feature>
<dbReference type="AlphaFoldDB" id="A0A4R7S3Q4"/>
<dbReference type="InterPro" id="IPR036130">
    <property type="entry name" value="Pyridoxine-5'_phos_synth"/>
</dbReference>
<sequence length="251" mass="27236">MNPNLLLGVNIDHVATLRQARYRTMLGAHNVEPSILEAALEAEAAGAQSITIHLRADRRHIVDADVRLLRQNIGTKMNLEMGNTAEILGIALEVKPDFVCMVPENREEVTTEGGLDVVGQKEALRSSVSQLEANGTRVSMFIDPDLDQIRASAEIGASMVELHTGTFANELGEKRAQETARLIAAAELGHSLGLQINAGHGLTTLNLPDLFPVPHLTELNIGHSIVARSVFVGLRQAIAEFLEVMARYTRA</sequence>
<feature type="binding site" evidence="4">
    <location>
        <begin position="222"/>
        <end position="223"/>
    </location>
    <ligand>
        <name>3-amino-2-oxopropyl phosphate</name>
        <dbReference type="ChEBI" id="CHEBI:57279"/>
    </ligand>
</feature>
<dbReference type="Pfam" id="PF03740">
    <property type="entry name" value="PdxJ"/>
    <property type="match status" value="1"/>
</dbReference>
<accession>A0A4R7S3Q4</accession>
<organism evidence="6 7">
    <name type="scientific">Prosthecobacter fusiformis</name>
    <dbReference type="NCBI Taxonomy" id="48464"/>
    <lineage>
        <taxon>Bacteria</taxon>
        <taxon>Pseudomonadati</taxon>
        <taxon>Verrucomicrobiota</taxon>
        <taxon>Verrucomicrobiia</taxon>
        <taxon>Verrucomicrobiales</taxon>
        <taxon>Verrucomicrobiaceae</taxon>
        <taxon>Prosthecobacter</taxon>
    </lineage>
</organism>
<dbReference type="PANTHER" id="PTHR30456">
    <property type="entry name" value="PYRIDOXINE 5'-PHOSPHATE SYNTHASE"/>
    <property type="match status" value="1"/>
</dbReference>
<keyword evidence="1 4" id="KW-0963">Cytoplasm</keyword>
<dbReference type="NCBIfam" id="TIGR00559">
    <property type="entry name" value="pdxJ"/>
    <property type="match status" value="1"/>
</dbReference>
<dbReference type="NCBIfam" id="NF003627">
    <property type="entry name" value="PRK05265.1-5"/>
    <property type="match status" value="1"/>
</dbReference>
<feature type="active site" description="Proton acceptor" evidence="4">
    <location>
        <position position="80"/>
    </location>
</feature>
<feature type="binding site" evidence="4">
    <location>
        <position position="110"/>
    </location>
    <ligand>
        <name>1-deoxy-D-xylulose 5-phosphate</name>
        <dbReference type="ChEBI" id="CHEBI:57792"/>
    </ligand>
</feature>
<feature type="binding site" evidence="4">
    <location>
        <position position="55"/>
    </location>
    <ligand>
        <name>1-deoxy-D-xylulose 5-phosphate</name>
        <dbReference type="ChEBI" id="CHEBI:57792"/>
    </ligand>
</feature>
<evidence type="ECO:0000313" key="6">
    <source>
        <dbReference type="EMBL" id="TDU72961.1"/>
    </source>
</evidence>
<evidence type="ECO:0000313" key="7">
    <source>
        <dbReference type="Proteomes" id="UP000295662"/>
    </source>
</evidence>
<dbReference type="InterPro" id="IPR013785">
    <property type="entry name" value="Aldolase_TIM"/>
</dbReference>
<comment type="subcellular location">
    <subcellularLocation>
        <location evidence="4">Cytoplasm</location>
    </subcellularLocation>
</comment>
<dbReference type="Proteomes" id="UP000295662">
    <property type="component" value="Unassembled WGS sequence"/>
</dbReference>
<evidence type="ECO:0000256" key="1">
    <source>
        <dbReference type="ARBA" id="ARBA00022490"/>
    </source>
</evidence>
<dbReference type="InterPro" id="IPR004569">
    <property type="entry name" value="PyrdxlP_synth_PdxJ"/>
</dbReference>
<dbReference type="PANTHER" id="PTHR30456:SF0">
    <property type="entry name" value="PYRIDOXINE 5'-PHOSPHATE SYNTHASE"/>
    <property type="match status" value="1"/>
</dbReference>
<feature type="binding site" evidence="4">
    <location>
        <position position="10"/>
    </location>
    <ligand>
        <name>3-amino-2-oxopropyl phosphate</name>
        <dbReference type="ChEBI" id="CHEBI:57279"/>
    </ligand>
</feature>